<keyword evidence="3" id="KW-1185">Reference proteome</keyword>
<dbReference type="GO" id="GO:0006400">
    <property type="term" value="P:tRNA modification"/>
    <property type="evidence" value="ECO:0007669"/>
    <property type="project" value="TreeGrafter"/>
</dbReference>
<dbReference type="Proteomes" id="UP000242474">
    <property type="component" value="Unassembled WGS sequence"/>
</dbReference>
<comment type="catalytic activity">
    <reaction evidence="1">
        <text>queuosine 5'-phosphate + H2O = queuine + D-ribose 5-phosphate</text>
        <dbReference type="Rhea" id="RHEA:75387"/>
        <dbReference type="ChEBI" id="CHEBI:15377"/>
        <dbReference type="ChEBI" id="CHEBI:17433"/>
        <dbReference type="ChEBI" id="CHEBI:78346"/>
        <dbReference type="ChEBI" id="CHEBI:194371"/>
    </reaction>
    <physiologicalReaction direction="left-to-right" evidence="1">
        <dbReference type="Rhea" id="RHEA:75388"/>
    </physiologicalReaction>
</comment>
<gene>
    <name evidence="2" type="ORF">COEREDRAFT_39873</name>
</gene>
<name>A0A2G5BHL7_COERN</name>
<dbReference type="Pfam" id="PF10343">
    <property type="entry name" value="Q_salvage"/>
    <property type="match status" value="1"/>
</dbReference>
<dbReference type="AlphaFoldDB" id="A0A2G5BHL7"/>
<keyword evidence="1" id="KW-0378">Hydrolase</keyword>
<dbReference type="EC" id="3.2.2.-" evidence="1"/>
<dbReference type="InterPro" id="IPR019438">
    <property type="entry name" value="Q_salvage"/>
</dbReference>
<sequence>MDTVGHSLVTVCVEKSRCYADSFDGTKFESHVKYINNWTHKLPLVFDNLAQELNLISLLGLLQVGSGFRRELHEMTGRGAADTMRFGCISLHISQTQLDAKGLQALTLGEISQNFGIPLLGEERPVISGTTAVMMSEPSVLRPLADIILGCLQDTGRRLERGGFASLSDFVIRICAEKPTAAHLVEKLVNAFPSLRDAADVDGQQVYLFRKAQLLAYDICQRFGSTDARFAFPDIGDMSLFADSVAPVMAQHHGMLVPCEAIALKIRDGRELTLAETTAMRAASIVAAQQIVSHVNSPVLSRMRGKFSVNQVTLGSFWWREGKESELRDLKRLICKKTVYF</sequence>
<evidence type="ECO:0000313" key="3">
    <source>
        <dbReference type="Proteomes" id="UP000242474"/>
    </source>
</evidence>
<dbReference type="OrthoDB" id="416777at2759"/>
<dbReference type="PANTHER" id="PTHR21314:SF1">
    <property type="entry name" value="QUEUOSINE SALVAGE PROTEIN"/>
    <property type="match status" value="1"/>
</dbReference>
<comment type="similarity">
    <text evidence="1">Belongs to the QNG1 protein family.</text>
</comment>
<dbReference type="EMBL" id="KZ303491">
    <property type="protein sequence ID" value="PIA18227.1"/>
    <property type="molecule type" value="Genomic_DNA"/>
</dbReference>
<dbReference type="GO" id="GO:0016787">
    <property type="term" value="F:hydrolase activity"/>
    <property type="evidence" value="ECO:0007669"/>
    <property type="project" value="UniProtKB-KW"/>
</dbReference>
<evidence type="ECO:0000313" key="2">
    <source>
        <dbReference type="EMBL" id="PIA18227.1"/>
    </source>
</evidence>
<comment type="function">
    <text evidence="1">Catalyzes the hydrolysis of queuosine 5'-phosphate, releasing the nucleobase queuine (q). Is required for salvage of queuine from exogenous queuosine (Q) that is imported and then converted to queuosine 5'-phosphate intracellularly.</text>
</comment>
<organism evidence="2 3">
    <name type="scientific">Coemansia reversa (strain ATCC 12441 / NRRL 1564)</name>
    <dbReference type="NCBI Taxonomy" id="763665"/>
    <lineage>
        <taxon>Eukaryota</taxon>
        <taxon>Fungi</taxon>
        <taxon>Fungi incertae sedis</taxon>
        <taxon>Zoopagomycota</taxon>
        <taxon>Kickxellomycotina</taxon>
        <taxon>Kickxellomycetes</taxon>
        <taxon>Kickxellales</taxon>
        <taxon>Kickxellaceae</taxon>
        <taxon>Coemansia</taxon>
    </lineage>
</organism>
<reference evidence="2 3" key="1">
    <citation type="journal article" date="2015" name="Genome Biol. Evol.">
        <title>Phylogenomic analyses indicate that early fungi evolved digesting cell walls of algal ancestors of land plants.</title>
        <authorList>
            <person name="Chang Y."/>
            <person name="Wang S."/>
            <person name="Sekimoto S."/>
            <person name="Aerts A.L."/>
            <person name="Choi C."/>
            <person name="Clum A."/>
            <person name="LaButti K.M."/>
            <person name="Lindquist E.A."/>
            <person name="Yee Ngan C."/>
            <person name="Ohm R.A."/>
            <person name="Salamov A.A."/>
            <person name="Grigoriev I.V."/>
            <person name="Spatafora J.W."/>
            <person name="Berbee M.L."/>
        </authorList>
    </citation>
    <scope>NUCLEOTIDE SEQUENCE [LARGE SCALE GENOMIC DNA]</scope>
    <source>
        <strain evidence="2 3">NRRL 1564</strain>
    </source>
</reference>
<protein>
    <recommendedName>
        <fullName evidence="1">Queuosine 5'-phosphate N-glycosylase/hydrolase</fullName>
        <ecNumber evidence="1">3.2.2.-</ecNumber>
    </recommendedName>
    <alternativeName>
        <fullName evidence="1">Queuosine-nucleotide N-glycosylase/hydrolase</fullName>
    </alternativeName>
</protein>
<dbReference type="PANTHER" id="PTHR21314">
    <property type="entry name" value="QUEUOSINE 5'-PHOSPHATE N-GLYCOSYLASE_HYDROLASE-RELATED"/>
    <property type="match status" value="1"/>
</dbReference>
<accession>A0A2G5BHL7</accession>
<evidence type="ECO:0000256" key="1">
    <source>
        <dbReference type="RuleBase" id="RU365002"/>
    </source>
</evidence>
<proteinExistence type="inferred from homology"/>